<evidence type="ECO:0000313" key="2">
    <source>
        <dbReference type="EMBL" id="PSR53561.1"/>
    </source>
</evidence>
<dbReference type="EMBL" id="PYFT01000001">
    <property type="protein sequence ID" value="PSR53561.1"/>
    <property type="molecule type" value="Genomic_DNA"/>
</dbReference>
<name>A0A2T2YDI0_9BACT</name>
<proteinExistence type="predicted"/>
<reference evidence="2 3" key="1">
    <citation type="submission" date="2018-03" db="EMBL/GenBank/DDBJ databases">
        <title>Adhaeribacter sp. HMF7605 Genome sequencing and assembly.</title>
        <authorList>
            <person name="Kang H."/>
            <person name="Kang J."/>
            <person name="Cha I."/>
            <person name="Kim H."/>
            <person name="Joh K."/>
        </authorList>
    </citation>
    <scope>NUCLEOTIDE SEQUENCE [LARGE SCALE GENOMIC DNA]</scope>
    <source>
        <strain evidence="2 3">HMF7605</strain>
    </source>
</reference>
<accession>A0A2T2YDI0</accession>
<dbReference type="Proteomes" id="UP000240357">
    <property type="component" value="Unassembled WGS sequence"/>
</dbReference>
<keyword evidence="1" id="KW-1133">Transmembrane helix</keyword>
<sequence length="69" mass="7932">MLNRKQIYMQPELLLNKIEWRVCAKCGLSYISNQETCTNCSLSRSKPELLAGLITTFIGITALYFLFQL</sequence>
<evidence type="ECO:0000313" key="3">
    <source>
        <dbReference type="Proteomes" id="UP000240357"/>
    </source>
</evidence>
<gene>
    <name evidence="2" type="ORF">AHMF7605_08490</name>
</gene>
<evidence type="ECO:0000256" key="1">
    <source>
        <dbReference type="SAM" id="Phobius"/>
    </source>
</evidence>
<feature type="transmembrane region" description="Helical" evidence="1">
    <location>
        <begin position="49"/>
        <end position="67"/>
    </location>
</feature>
<protein>
    <submittedName>
        <fullName evidence="2">Uncharacterized protein</fullName>
    </submittedName>
</protein>
<keyword evidence="1" id="KW-0472">Membrane</keyword>
<comment type="caution">
    <text evidence="2">The sequence shown here is derived from an EMBL/GenBank/DDBJ whole genome shotgun (WGS) entry which is preliminary data.</text>
</comment>
<dbReference type="AlphaFoldDB" id="A0A2T2YDI0"/>
<keyword evidence="3" id="KW-1185">Reference proteome</keyword>
<keyword evidence="1" id="KW-0812">Transmembrane</keyword>
<organism evidence="2 3">
    <name type="scientific">Adhaeribacter arboris</name>
    <dbReference type="NCBI Taxonomy" id="2072846"/>
    <lineage>
        <taxon>Bacteria</taxon>
        <taxon>Pseudomonadati</taxon>
        <taxon>Bacteroidota</taxon>
        <taxon>Cytophagia</taxon>
        <taxon>Cytophagales</taxon>
        <taxon>Hymenobacteraceae</taxon>
        <taxon>Adhaeribacter</taxon>
    </lineage>
</organism>